<sequence length="66" mass="7296">MRSAPDDVAVSPATGRNLPGEWQVPDLPSDWQSAIFFGDWRHDLLGALSKLHELQSLCGFSAMTRI</sequence>
<keyword evidence="3" id="KW-1185">Reference proteome</keyword>
<dbReference type="EMBL" id="BTGU01000017">
    <property type="protein sequence ID" value="GMN43916.1"/>
    <property type="molecule type" value="Genomic_DNA"/>
</dbReference>
<organism evidence="2 3">
    <name type="scientific">Ficus carica</name>
    <name type="common">Common fig</name>
    <dbReference type="NCBI Taxonomy" id="3494"/>
    <lineage>
        <taxon>Eukaryota</taxon>
        <taxon>Viridiplantae</taxon>
        <taxon>Streptophyta</taxon>
        <taxon>Embryophyta</taxon>
        <taxon>Tracheophyta</taxon>
        <taxon>Spermatophyta</taxon>
        <taxon>Magnoliopsida</taxon>
        <taxon>eudicotyledons</taxon>
        <taxon>Gunneridae</taxon>
        <taxon>Pentapetalae</taxon>
        <taxon>rosids</taxon>
        <taxon>fabids</taxon>
        <taxon>Rosales</taxon>
        <taxon>Moraceae</taxon>
        <taxon>Ficeae</taxon>
        <taxon>Ficus</taxon>
    </lineage>
</organism>
<gene>
    <name evidence="2" type="ORF">TIFTF001_013124</name>
</gene>
<dbReference type="AlphaFoldDB" id="A0AA88D5P7"/>
<reference evidence="2" key="1">
    <citation type="submission" date="2023-07" db="EMBL/GenBank/DDBJ databases">
        <title>draft genome sequence of fig (Ficus carica).</title>
        <authorList>
            <person name="Takahashi T."/>
            <person name="Nishimura K."/>
        </authorList>
    </citation>
    <scope>NUCLEOTIDE SEQUENCE</scope>
</reference>
<proteinExistence type="predicted"/>
<evidence type="ECO:0000256" key="1">
    <source>
        <dbReference type="SAM" id="MobiDB-lite"/>
    </source>
</evidence>
<evidence type="ECO:0000313" key="2">
    <source>
        <dbReference type="EMBL" id="GMN43916.1"/>
    </source>
</evidence>
<protein>
    <submittedName>
        <fullName evidence="2">Uncharacterized protein</fullName>
    </submittedName>
</protein>
<comment type="caution">
    <text evidence="2">The sequence shown here is derived from an EMBL/GenBank/DDBJ whole genome shotgun (WGS) entry which is preliminary data.</text>
</comment>
<feature type="region of interest" description="Disordered" evidence="1">
    <location>
        <begin position="1"/>
        <end position="22"/>
    </location>
</feature>
<evidence type="ECO:0000313" key="3">
    <source>
        <dbReference type="Proteomes" id="UP001187192"/>
    </source>
</evidence>
<name>A0AA88D5P7_FICCA</name>
<accession>A0AA88D5P7</accession>
<dbReference type="Proteomes" id="UP001187192">
    <property type="component" value="Unassembled WGS sequence"/>
</dbReference>